<dbReference type="AlphaFoldDB" id="A0AAV9WPG6"/>
<dbReference type="Proteomes" id="UP001370758">
    <property type="component" value="Unassembled WGS sequence"/>
</dbReference>
<dbReference type="EMBL" id="JAVHJL010000001">
    <property type="protein sequence ID" value="KAK6511772.1"/>
    <property type="molecule type" value="Genomic_DNA"/>
</dbReference>
<comment type="caution">
    <text evidence="1">The sequence shown here is derived from an EMBL/GenBank/DDBJ whole genome shotgun (WGS) entry which is preliminary data.</text>
</comment>
<evidence type="ECO:0000313" key="1">
    <source>
        <dbReference type="EMBL" id="KAK6511772.1"/>
    </source>
</evidence>
<evidence type="ECO:0000313" key="2">
    <source>
        <dbReference type="Proteomes" id="UP001370758"/>
    </source>
</evidence>
<organism evidence="1 2">
    <name type="scientific">Arthrobotrys musiformis</name>
    <dbReference type="NCBI Taxonomy" id="47236"/>
    <lineage>
        <taxon>Eukaryota</taxon>
        <taxon>Fungi</taxon>
        <taxon>Dikarya</taxon>
        <taxon>Ascomycota</taxon>
        <taxon>Pezizomycotina</taxon>
        <taxon>Orbiliomycetes</taxon>
        <taxon>Orbiliales</taxon>
        <taxon>Orbiliaceae</taxon>
        <taxon>Arthrobotrys</taxon>
    </lineage>
</organism>
<name>A0AAV9WPG6_9PEZI</name>
<accession>A0AAV9WPG6</accession>
<protein>
    <submittedName>
        <fullName evidence="1">Uncharacterized protein</fullName>
    </submittedName>
</protein>
<keyword evidence="2" id="KW-1185">Reference proteome</keyword>
<reference evidence="1 2" key="1">
    <citation type="submission" date="2023-08" db="EMBL/GenBank/DDBJ databases">
        <authorList>
            <person name="Palmer J.M."/>
        </authorList>
    </citation>
    <scope>NUCLEOTIDE SEQUENCE [LARGE SCALE GENOMIC DNA]</scope>
    <source>
        <strain evidence="1 2">TWF481</strain>
    </source>
</reference>
<sequence length="273" mass="31073">MYASLVVIVGILTFSPTLILCFSLAFLRTSPAKSQGINWITSQAVPDIQSLTKCFPVPFSYFDTAQFIPDNAPPGYLAKYKVQKVYDPSKNSYWISIPGVSVTKVEFYTGTDCKNAVYQQDEEGALRMSMSRLNQRKPQNGRLSNMQPLQNIQTIPEVDEEGVYHDFDIDMSESENMEQQIEAQSNAGNLGTTTQEKMQIEPPADGETQQEEIGRQERNFIRFYDDVEADGGIALDGKFTTLQWSDNWRSFKFSYLYEPTARSRVTDLRERDL</sequence>
<proteinExistence type="predicted"/>
<gene>
    <name evidence="1" type="ORF">TWF481_000677</name>
</gene>